<dbReference type="SUPFAM" id="SSF143597">
    <property type="entry name" value="YojJ-like"/>
    <property type="match status" value="1"/>
</dbReference>
<dbReference type="InterPro" id="IPR045585">
    <property type="entry name" value="CdaA_N"/>
</dbReference>
<name>E0E2T6_9FIRM</name>
<dbReference type="EC" id="2.7.7.85" evidence="10"/>
<keyword evidence="3 10" id="KW-0808">Transferase</keyword>
<dbReference type="FunFam" id="3.40.1700.10:FF:000002">
    <property type="entry name" value="Diadenylate cyclase"/>
    <property type="match status" value="1"/>
</dbReference>
<dbReference type="GO" id="GO:0106408">
    <property type="term" value="F:diadenylate cyclase activity"/>
    <property type="evidence" value="ECO:0007669"/>
    <property type="project" value="UniProtKB-EC"/>
</dbReference>
<dbReference type="PROSITE" id="PS51794">
    <property type="entry name" value="DAC"/>
    <property type="match status" value="1"/>
</dbReference>
<comment type="caution">
    <text evidence="10">Lacks conserved residue(s) required for the propagation of feature annotation.</text>
</comment>
<dbReference type="InterPro" id="IPR034701">
    <property type="entry name" value="CdaA"/>
</dbReference>
<dbReference type="GO" id="GO:0004016">
    <property type="term" value="F:adenylate cyclase activity"/>
    <property type="evidence" value="ECO:0007669"/>
    <property type="project" value="UniProtKB-UniRule"/>
</dbReference>
<evidence type="ECO:0000256" key="10">
    <source>
        <dbReference type="HAMAP-Rule" id="MF_01499"/>
    </source>
</evidence>
<dbReference type="Pfam" id="PF19293">
    <property type="entry name" value="CdaA_N"/>
    <property type="match status" value="1"/>
</dbReference>
<comment type="catalytic activity">
    <reaction evidence="1 10">
        <text>2 ATP = 3',3'-c-di-AMP + 2 diphosphate</text>
        <dbReference type="Rhea" id="RHEA:35655"/>
        <dbReference type="ChEBI" id="CHEBI:30616"/>
        <dbReference type="ChEBI" id="CHEBI:33019"/>
        <dbReference type="ChEBI" id="CHEBI:71500"/>
        <dbReference type="EC" id="2.7.7.85"/>
    </reaction>
</comment>
<reference evidence="12 13" key="1">
    <citation type="submission" date="2010-08" db="EMBL/GenBank/DDBJ databases">
        <authorList>
            <person name="Harkins D.M."/>
            <person name="Madupu R."/>
            <person name="Durkin A.S."/>
            <person name="Torralba M."/>
            <person name="Methe B."/>
            <person name="Sutton G.G."/>
            <person name="Nelson K.E."/>
        </authorList>
    </citation>
    <scope>NUCLEOTIDE SEQUENCE [LARGE SCALE GENOMIC DNA]</scope>
    <source>
        <strain evidence="12 13">DSM 17678</strain>
    </source>
</reference>
<dbReference type="EMBL" id="ADGQ01000046">
    <property type="protein sequence ID" value="EFM64797.1"/>
    <property type="molecule type" value="Genomic_DNA"/>
</dbReference>
<dbReference type="InterPro" id="IPR050338">
    <property type="entry name" value="DisA"/>
</dbReference>
<dbReference type="PIRSF" id="PIRSF004793">
    <property type="entry name" value="UCP004793"/>
    <property type="match status" value="1"/>
</dbReference>
<comment type="caution">
    <text evidence="12">The sequence shown here is derived from an EMBL/GenBank/DDBJ whole genome shotgun (WGS) entry which is preliminary data.</text>
</comment>
<proteinExistence type="inferred from homology"/>
<dbReference type="GeneID" id="84800551"/>
<evidence type="ECO:0000256" key="9">
    <source>
        <dbReference type="ARBA" id="ARBA00023136"/>
    </source>
</evidence>
<keyword evidence="13" id="KW-1185">Reference proteome</keyword>
<dbReference type="NCBIfam" id="TIGR00159">
    <property type="entry name" value="diadenylate cyclase CdaA"/>
    <property type="match status" value="1"/>
</dbReference>
<feature type="transmembrane region" description="Helical" evidence="10">
    <location>
        <begin position="14"/>
        <end position="36"/>
    </location>
</feature>
<keyword evidence="8 10" id="KW-1133">Transmembrane helix</keyword>
<dbReference type="eggNOG" id="COG1624">
    <property type="taxonomic scope" value="Bacteria"/>
</dbReference>
<protein>
    <recommendedName>
        <fullName evidence="10">Diadenylate cyclase</fullName>
        <shortName evidence="10">DAC</shortName>
        <ecNumber evidence="10">2.7.7.85</ecNumber>
    </recommendedName>
    <alternativeName>
        <fullName evidence="10">Cyclic-di-AMP synthase</fullName>
        <shortName evidence="10">c-di-AMP synthase</shortName>
    </alternativeName>
</protein>
<evidence type="ECO:0000256" key="7">
    <source>
        <dbReference type="ARBA" id="ARBA00022840"/>
    </source>
</evidence>
<dbReference type="Pfam" id="PF02457">
    <property type="entry name" value="DAC"/>
    <property type="match status" value="1"/>
</dbReference>
<dbReference type="InterPro" id="IPR036888">
    <property type="entry name" value="DNA_integrity_DisA_N_sf"/>
</dbReference>
<evidence type="ECO:0000313" key="12">
    <source>
        <dbReference type="EMBL" id="EFM64797.1"/>
    </source>
</evidence>
<dbReference type="InterPro" id="IPR014046">
    <property type="entry name" value="C-di-AMP_synthase"/>
</dbReference>
<evidence type="ECO:0000256" key="1">
    <source>
        <dbReference type="ARBA" id="ARBA00000877"/>
    </source>
</evidence>
<sequence length="283" mass="32016">MLSFDLIFNKFFQLIYRISINDVVDILIVAYLFYKILRFIKDTRAEQLFKGVIILLIATQVSGMLKLHTLYWILVKILEAGFILPFIIFQPELRAGLEHLGRNTNLFRFGSQAKSAYEINIEKMISEMLGAVYDMAGRKIGALLVLEGKTKLNEIVETGTEIDAKITKQILCNIFIPNTPLHDGAVIIRDGKIKSAACFLPLTQRKDLSKDLGTRHRAGIGVSEISDSLTLIVSEETGHVSIARSGKIYRDVSKERLANILKNFYKNKTEDKTFGLVKDIFNK</sequence>
<feature type="domain" description="DAC" evidence="11">
    <location>
        <begin position="90"/>
        <end position="254"/>
    </location>
</feature>
<keyword evidence="2 10" id="KW-1003">Cell membrane</keyword>
<evidence type="ECO:0000256" key="8">
    <source>
        <dbReference type="ARBA" id="ARBA00022989"/>
    </source>
</evidence>
<comment type="subunit">
    <text evidence="10">Probably a homodimer.</text>
</comment>
<gene>
    <name evidence="10" type="primary">dacA</name>
    <name evidence="12" type="ORF">HMPREF0634_0727</name>
</gene>
<evidence type="ECO:0000259" key="11">
    <source>
        <dbReference type="PROSITE" id="PS51794"/>
    </source>
</evidence>
<evidence type="ECO:0000256" key="4">
    <source>
        <dbReference type="ARBA" id="ARBA00022692"/>
    </source>
</evidence>
<evidence type="ECO:0000256" key="3">
    <source>
        <dbReference type="ARBA" id="ARBA00022679"/>
    </source>
</evidence>
<evidence type="ECO:0000256" key="2">
    <source>
        <dbReference type="ARBA" id="ARBA00022475"/>
    </source>
</evidence>
<keyword evidence="4 10" id="KW-0812">Transmembrane</keyword>
<keyword evidence="9 10" id="KW-0472">Membrane</keyword>
<evidence type="ECO:0000256" key="6">
    <source>
        <dbReference type="ARBA" id="ARBA00022741"/>
    </source>
</evidence>
<dbReference type="STRING" id="596315.HMPREF0634_0727"/>
<dbReference type="Proteomes" id="UP000003244">
    <property type="component" value="Unassembled WGS sequence"/>
</dbReference>
<keyword evidence="7 10" id="KW-0067">ATP-binding</keyword>
<dbReference type="RefSeq" id="WP_007789276.1">
    <property type="nucleotide sequence ID" value="NZ_ADGQ01000046.1"/>
</dbReference>
<comment type="function">
    <text evidence="10">Catalyzes the condensation of 2 ATP molecules into cyclic di-AMP (c-di-AMP), a second messenger used to regulate differing processes in different bacteria.</text>
</comment>
<dbReference type="PANTHER" id="PTHR34185:SF1">
    <property type="entry name" value="DIADENYLATE CYCLASE"/>
    <property type="match status" value="1"/>
</dbReference>
<keyword evidence="5 10" id="KW-0548">Nucleotidyltransferase</keyword>
<dbReference type="PANTHER" id="PTHR34185">
    <property type="entry name" value="DIADENYLATE CYCLASE"/>
    <property type="match status" value="1"/>
</dbReference>
<comment type="similarity">
    <text evidence="10">Belongs to the adenylate cyclase family. DacA/CdaA subfamily.</text>
</comment>
<accession>E0E2T6</accession>
<dbReference type="GO" id="GO:0006171">
    <property type="term" value="P:cAMP biosynthetic process"/>
    <property type="evidence" value="ECO:0007669"/>
    <property type="project" value="InterPro"/>
</dbReference>
<dbReference type="Gene3D" id="3.40.1700.10">
    <property type="entry name" value="DNA integrity scanning protein, DisA, N-terminal domain"/>
    <property type="match status" value="1"/>
</dbReference>
<dbReference type="InterPro" id="IPR003390">
    <property type="entry name" value="DNA_integrity_scan_DisA_N"/>
</dbReference>
<keyword evidence="6 10" id="KW-0547">Nucleotide-binding</keyword>
<evidence type="ECO:0000313" key="13">
    <source>
        <dbReference type="Proteomes" id="UP000003244"/>
    </source>
</evidence>
<feature type="transmembrane region" description="Helical" evidence="10">
    <location>
        <begin position="71"/>
        <end position="89"/>
    </location>
</feature>
<dbReference type="GO" id="GO:0005524">
    <property type="term" value="F:ATP binding"/>
    <property type="evidence" value="ECO:0007669"/>
    <property type="project" value="UniProtKB-UniRule"/>
</dbReference>
<dbReference type="HAMAP" id="MF_01499">
    <property type="entry name" value="DacA"/>
    <property type="match status" value="1"/>
</dbReference>
<organism evidence="12 13">
    <name type="scientific">Peptostreptococcus stomatis DSM 17678</name>
    <dbReference type="NCBI Taxonomy" id="596315"/>
    <lineage>
        <taxon>Bacteria</taxon>
        <taxon>Bacillati</taxon>
        <taxon>Bacillota</taxon>
        <taxon>Clostridia</taxon>
        <taxon>Peptostreptococcales</taxon>
        <taxon>Peptostreptococcaceae</taxon>
        <taxon>Peptostreptococcus</taxon>
    </lineage>
</organism>
<dbReference type="AlphaFoldDB" id="E0E2T6"/>
<evidence type="ECO:0000256" key="5">
    <source>
        <dbReference type="ARBA" id="ARBA00022695"/>
    </source>
</evidence>